<dbReference type="Proteomes" id="UP000265801">
    <property type="component" value="Unassembled WGS sequence"/>
</dbReference>
<comment type="caution">
    <text evidence="2">The sequence shown here is derived from an EMBL/GenBank/DDBJ whole genome shotgun (WGS) entry which is preliminary data.</text>
</comment>
<evidence type="ECO:0000313" key="2">
    <source>
        <dbReference type="EMBL" id="RIW38457.1"/>
    </source>
</evidence>
<dbReference type="AlphaFoldDB" id="A0A3A1R7K5"/>
<dbReference type="SUPFAM" id="SSF82171">
    <property type="entry name" value="DPP6 N-terminal domain-like"/>
    <property type="match status" value="1"/>
</dbReference>
<proteinExistence type="predicted"/>
<keyword evidence="3" id="KW-1185">Reference proteome</keyword>
<organism evidence="2 3">
    <name type="scientific">Bacillus salacetis</name>
    <dbReference type="NCBI Taxonomy" id="2315464"/>
    <lineage>
        <taxon>Bacteria</taxon>
        <taxon>Bacillati</taxon>
        <taxon>Bacillota</taxon>
        <taxon>Bacilli</taxon>
        <taxon>Bacillales</taxon>
        <taxon>Bacillaceae</taxon>
        <taxon>Bacillus</taxon>
    </lineage>
</organism>
<evidence type="ECO:0000313" key="3">
    <source>
        <dbReference type="Proteomes" id="UP000265801"/>
    </source>
</evidence>
<accession>A0A3A1R7K5</accession>
<dbReference type="OrthoDB" id="2444734at2"/>
<protein>
    <submittedName>
        <fullName evidence="2">Uncharacterized protein</fullName>
    </submittedName>
</protein>
<keyword evidence="1" id="KW-1133">Transmembrane helix</keyword>
<gene>
    <name evidence="2" type="ORF">D3H55_02670</name>
</gene>
<evidence type="ECO:0000256" key="1">
    <source>
        <dbReference type="SAM" id="Phobius"/>
    </source>
</evidence>
<feature type="transmembrane region" description="Helical" evidence="1">
    <location>
        <begin position="493"/>
        <end position="513"/>
    </location>
</feature>
<name>A0A3A1R7K5_9BACI</name>
<feature type="transmembrane region" description="Helical" evidence="1">
    <location>
        <begin position="462"/>
        <end position="481"/>
    </location>
</feature>
<feature type="transmembrane region" description="Helical" evidence="1">
    <location>
        <begin position="383"/>
        <end position="413"/>
    </location>
</feature>
<keyword evidence="1" id="KW-0812">Transmembrane</keyword>
<dbReference type="EMBL" id="QXIR01000002">
    <property type="protein sequence ID" value="RIW38457.1"/>
    <property type="molecule type" value="Genomic_DNA"/>
</dbReference>
<keyword evidence="1" id="KW-0472">Membrane</keyword>
<feature type="transmembrane region" description="Helical" evidence="1">
    <location>
        <begin position="425"/>
        <end position="442"/>
    </location>
</feature>
<dbReference type="RefSeq" id="WP_119545355.1">
    <property type="nucleotide sequence ID" value="NZ_QXIR01000002.1"/>
</dbReference>
<sequence length="516" mass="59068">MKEKLKAFGPLLLVILALFAALYFQQLSTMTKLPNEDWSRSIAFDYEGKEMPITFQRENELYLTNVDKVRKVVFGEDLTVEDSDEINMDIPRGYSFWTDGENFVTLSKGNLTLTRDGESEVIDDEVTGIATEEDRVVYWKDGTVYTYDLNSKETQEIHTFTNEIVDIVFGSGGSYMIVHQKDDANAEVYLAEADDTLMAKPVLTVKNSRYDQLGSLVFELKDDELTVVYGRQMRTGGSLSFSMFRAAGTVNELGSKPLEVKKLEFINEENNSRLESPDYASLFSMDGKLQLVFTAEGQRIGDNSDMRLYTGVLDTGDQVAARPVNTNNDVAQNPMKINEGSLLWISFDGDYYKLYGASQDDQVKAESVKLSAEDWKVSAYNSFLMLFSSMVTLLTSFYWYLPSLTLLILLYILKPNIFEKDDINWVEYASILIFILMPFTYMNQAMNPYFYEMAPFYYTFKYSGTVLLIIISILSAVIWKIGRHPDWGTFAGVFYYMLVYMLFYIFSVGPYIFNLF</sequence>
<reference evidence="2 3" key="1">
    <citation type="submission" date="2018-09" db="EMBL/GenBank/DDBJ databases">
        <title>Bacillus saliacetes sp. nov., isolated from Thai shrimp paste (Ka-pi).</title>
        <authorList>
            <person name="Daroonpunt R."/>
            <person name="Tanasupawat S."/>
            <person name="Yiamsombut S."/>
        </authorList>
    </citation>
    <scope>NUCLEOTIDE SEQUENCE [LARGE SCALE GENOMIC DNA]</scope>
    <source>
        <strain evidence="2 3">SKP7-4</strain>
    </source>
</reference>